<dbReference type="GO" id="GO:0031218">
    <property type="term" value="F:arabinogalactan endo-1,4-beta-galactosidase activity"/>
    <property type="evidence" value="ECO:0007669"/>
    <property type="project" value="UniProtKB-EC"/>
</dbReference>
<dbReference type="Pfam" id="PF07745">
    <property type="entry name" value="Glyco_hydro_53"/>
    <property type="match status" value="1"/>
</dbReference>
<feature type="compositionally biased region" description="Polar residues" evidence="7">
    <location>
        <begin position="363"/>
        <end position="372"/>
    </location>
</feature>
<dbReference type="PANTHER" id="PTHR34983">
    <property type="entry name" value="ARABINOGALACTAN ENDO-BETA-1,4-GALACTANASE A"/>
    <property type="match status" value="1"/>
</dbReference>
<keyword evidence="9" id="KW-1185">Reference proteome</keyword>
<dbReference type="EMBL" id="AYKW01000001">
    <property type="protein sequence ID" value="PIL37362.1"/>
    <property type="molecule type" value="Genomic_DNA"/>
</dbReference>
<keyword evidence="5 6" id="KW-0326">Glycosidase</keyword>
<dbReference type="Proteomes" id="UP000230002">
    <property type="component" value="Unassembled WGS sequence"/>
</dbReference>
<reference evidence="8 9" key="1">
    <citation type="journal article" date="2015" name="Sci. Rep.">
        <title>Chromosome-level genome map provides insights into diverse defense mechanisms in the medicinal fungus Ganoderma sinense.</title>
        <authorList>
            <person name="Zhu Y."/>
            <person name="Xu J."/>
            <person name="Sun C."/>
            <person name="Zhou S."/>
            <person name="Xu H."/>
            <person name="Nelson D.R."/>
            <person name="Qian J."/>
            <person name="Song J."/>
            <person name="Luo H."/>
            <person name="Xiang L."/>
            <person name="Li Y."/>
            <person name="Xu Z."/>
            <person name="Ji A."/>
            <person name="Wang L."/>
            <person name="Lu S."/>
            <person name="Hayward A."/>
            <person name="Sun W."/>
            <person name="Li X."/>
            <person name="Schwartz D.C."/>
            <person name="Wang Y."/>
            <person name="Chen S."/>
        </authorList>
    </citation>
    <scope>NUCLEOTIDE SEQUENCE [LARGE SCALE GENOMIC DNA]</scope>
    <source>
        <strain evidence="8 9">ZZ0214-1</strain>
    </source>
</reference>
<organism evidence="8 9">
    <name type="scientific">Ganoderma sinense ZZ0214-1</name>
    <dbReference type="NCBI Taxonomy" id="1077348"/>
    <lineage>
        <taxon>Eukaryota</taxon>
        <taxon>Fungi</taxon>
        <taxon>Dikarya</taxon>
        <taxon>Basidiomycota</taxon>
        <taxon>Agaricomycotina</taxon>
        <taxon>Agaricomycetes</taxon>
        <taxon>Polyporales</taxon>
        <taxon>Polyporaceae</taxon>
        <taxon>Ganoderma</taxon>
    </lineage>
</organism>
<dbReference type="STRING" id="1077348.A0A2G8SUF2"/>
<accession>A0A2G8SUF2</accession>
<dbReference type="AlphaFoldDB" id="A0A2G8SUF2"/>
<name>A0A2G8SUF2_9APHY</name>
<evidence type="ECO:0000256" key="6">
    <source>
        <dbReference type="RuleBase" id="RU361192"/>
    </source>
</evidence>
<evidence type="ECO:0000256" key="5">
    <source>
        <dbReference type="ARBA" id="ARBA00023295"/>
    </source>
</evidence>
<sequence>MLAVLPLFLLSFSWLAAALTYHGADISSLTVVENSGIHYKDNGETLAFETILKNHGMNAARVRIWTAGQYNLQYGLALGKRIKAAGMTLIVDLHFSDTWADPGHQAIPSGWPTDLSGLNTEIYTYTMNVVQSFSNQGTPIDILQVGNEINDGLLWPTGQVSKNGYHPLSELLHSAINGAKAVGSPKILIHLANGWDWSGLDAWFSGVYVPGALSADQVDIIGVSFYPFYDAGATLAALKTSLTNAANSFGKPIVVAETDWPVSCSGTSLTEPSIAVSTSGQQTWVNDIKTVLAGLPSGRGQGIFYWEPGWIGNANLGSSCASGYVKGTAEDEGMEVWGWNDIGSDQAIPAIPSNQFTTEATLRTTASLSPSRRSGRKCASWDVEGKARKHSSNLDLR</sequence>
<dbReference type="InterPro" id="IPR011683">
    <property type="entry name" value="Glyco_hydro_53"/>
</dbReference>
<evidence type="ECO:0000256" key="1">
    <source>
        <dbReference type="ARBA" id="ARBA00001695"/>
    </source>
</evidence>
<evidence type="ECO:0000313" key="9">
    <source>
        <dbReference type="Proteomes" id="UP000230002"/>
    </source>
</evidence>
<comment type="similarity">
    <text evidence="2 6">Belongs to the glycosyl hydrolase 53 family.</text>
</comment>
<feature type="signal peptide" evidence="6">
    <location>
        <begin position="1"/>
        <end position="18"/>
    </location>
</feature>
<dbReference type="EC" id="3.2.1.89" evidence="3 6"/>
<comment type="caution">
    <text evidence="8">The sequence shown here is derived from an EMBL/GenBank/DDBJ whole genome shotgun (WGS) entry which is preliminary data.</text>
</comment>
<proteinExistence type="inferred from homology"/>
<dbReference type="OrthoDB" id="110914at2759"/>
<gene>
    <name evidence="8" type="ORF">GSI_01055</name>
</gene>
<evidence type="ECO:0000256" key="3">
    <source>
        <dbReference type="ARBA" id="ARBA00012556"/>
    </source>
</evidence>
<dbReference type="GO" id="GO:0045490">
    <property type="term" value="P:pectin catabolic process"/>
    <property type="evidence" value="ECO:0007669"/>
    <property type="project" value="TreeGrafter"/>
</dbReference>
<dbReference type="InterPro" id="IPR017853">
    <property type="entry name" value="GH"/>
</dbReference>
<dbReference type="Gene3D" id="3.20.20.80">
    <property type="entry name" value="Glycosidases"/>
    <property type="match status" value="1"/>
</dbReference>
<feature type="chain" id="PRO_5013422334" description="Arabinogalactan endo-beta-1,4-galactanase" evidence="6">
    <location>
        <begin position="19"/>
        <end position="397"/>
    </location>
</feature>
<evidence type="ECO:0000256" key="2">
    <source>
        <dbReference type="ARBA" id="ARBA00010687"/>
    </source>
</evidence>
<dbReference type="PANTHER" id="PTHR34983:SF1">
    <property type="entry name" value="ARABINOGALACTAN ENDO-BETA-1,4-GALACTANASE A"/>
    <property type="match status" value="1"/>
</dbReference>
<evidence type="ECO:0000256" key="4">
    <source>
        <dbReference type="ARBA" id="ARBA00022801"/>
    </source>
</evidence>
<keyword evidence="6" id="KW-0732">Signal</keyword>
<evidence type="ECO:0000313" key="8">
    <source>
        <dbReference type="EMBL" id="PIL37362.1"/>
    </source>
</evidence>
<feature type="region of interest" description="Disordered" evidence="7">
    <location>
        <begin position="363"/>
        <end position="397"/>
    </location>
</feature>
<evidence type="ECO:0000256" key="7">
    <source>
        <dbReference type="SAM" id="MobiDB-lite"/>
    </source>
</evidence>
<dbReference type="GO" id="GO:0015926">
    <property type="term" value="F:glucosidase activity"/>
    <property type="evidence" value="ECO:0007669"/>
    <property type="project" value="InterPro"/>
</dbReference>
<protein>
    <recommendedName>
        <fullName evidence="3 6">Arabinogalactan endo-beta-1,4-galactanase</fullName>
        <ecNumber evidence="3 6">3.2.1.89</ecNumber>
    </recommendedName>
</protein>
<dbReference type="SUPFAM" id="SSF51445">
    <property type="entry name" value="(Trans)glycosidases"/>
    <property type="match status" value="1"/>
</dbReference>
<keyword evidence="4 6" id="KW-0378">Hydrolase</keyword>
<comment type="catalytic activity">
    <reaction evidence="1 6">
        <text>The enzyme specifically hydrolyzes (1-&gt;4)-beta-D-galactosidic linkages in type I arabinogalactans.</text>
        <dbReference type="EC" id="3.2.1.89"/>
    </reaction>
</comment>